<proteinExistence type="predicted"/>
<organism evidence="2 3">
    <name type="scientific">Pan troglodytes</name>
    <name type="common">Chimpanzee</name>
    <dbReference type="NCBI Taxonomy" id="9598"/>
    <lineage>
        <taxon>Eukaryota</taxon>
        <taxon>Metazoa</taxon>
        <taxon>Chordata</taxon>
        <taxon>Craniata</taxon>
        <taxon>Vertebrata</taxon>
        <taxon>Euteleostomi</taxon>
        <taxon>Mammalia</taxon>
        <taxon>Eutheria</taxon>
        <taxon>Euarchontoglires</taxon>
        <taxon>Primates</taxon>
        <taxon>Haplorrhini</taxon>
        <taxon>Catarrhini</taxon>
        <taxon>Hominidae</taxon>
        <taxon>Pan</taxon>
    </lineage>
</organism>
<sequence length="35" mass="4022">MNWNEKPKSATLPPLYPKSQPPFLHQSLINQITTT</sequence>
<accession>A0A2J8K123</accession>
<feature type="region of interest" description="Disordered" evidence="1">
    <location>
        <begin position="1"/>
        <end position="24"/>
    </location>
</feature>
<evidence type="ECO:0000313" key="3">
    <source>
        <dbReference type="Proteomes" id="UP000236370"/>
    </source>
</evidence>
<dbReference type="AlphaFoldDB" id="A0A2J8K123"/>
<dbReference type="Proteomes" id="UP000236370">
    <property type="component" value="Unassembled WGS sequence"/>
</dbReference>
<comment type="caution">
    <text evidence="2">The sequence shown here is derived from an EMBL/GenBank/DDBJ whole genome shotgun (WGS) entry which is preliminary data.</text>
</comment>
<name>A0A2J8K123_PANTR</name>
<dbReference type="EMBL" id="NBAG03000401">
    <property type="protein sequence ID" value="PNI28672.1"/>
    <property type="molecule type" value="Genomic_DNA"/>
</dbReference>
<feature type="non-terminal residue" evidence="2">
    <location>
        <position position="35"/>
    </location>
</feature>
<reference evidence="2 3" key="1">
    <citation type="submission" date="2017-12" db="EMBL/GenBank/DDBJ databases">
        <title>High-resolution comparative analysis of great ape genomes.</title>
        <authorList>
            <person name="Pollen A."/>
            <person name="Hastie A."/>
            <person name="Hormozdiari F."/>
            <person name="Dougherty M."/>
            <person name="Liu R."/>
            <person name="Chaisson M."/>
            <person name="Hoppe E."/>
            <person name="Hill C."/>
            <person name="Pang A."/>
            <person name="Hillier L."/>
            <person name="Baker C."/>
            <person name="Armstrong J."/>
            <person name="Shendure J."/>
            <person name="Paten B."/>
            <person name="Wilson R."/>
            <person name="Chao H."/>
            <person name="Schneider V."/>
            <person name="Ventura M."/>
            <person name="Kronenberg Z."/>
            <person name="Murali S."/>
            <person name="Gordon D."/>
            <person name="Cantsilieris S."/>
            <person name="Munson K."/>
            <person name="Nelson B."/>
            <person name="Raja A."/>
            <person name="Underwood J."/>
            <person name="Diekhans M."/>
            <person name="Fiddes I."/>
            <person name="Haussler D."/>
            <person name="Eichler E."/>
        </authorList>
    </citation>
    <scope>NUCLEOTIDE SEQUENCE [LARGE SCALE GENOMIC DNA]</scope>
    <source>
        <strain evidence="2">Yerkes chimp pedigree #C0471</strain>
    </source>
</reference>
<protein>
    <submittedName>
        <fullName evidence="2">KIAA1551 isoform 2</fullName>
    </submittedName>
</protein>
<evidence type="ECO:0000256" key="1">
    <source>
        <dbReference type="SAM" id="MobiDB-lite"/>
    </source>
</evidence>
<gene>
    <name evidence="2" type="ORF">CK820_G0042463</name>
</gene>
<evidence type="ECO:0000313" key="2">
    <source>
        <dbReference type="EMBL" id="PNI28672.1"/>
    </source>
</evidence>